<organism evidence="6 7">
    <name type="scientific">Phytophthora cactorum</name>
    <dbReference type="NCBI Taxonomy" id="29920"/>
    <lineage>
        <taxon>Eukaryota</taxon>
        <taxon>Sar</taxon>
        <taxon>Stramenopiles</taxon>
        <taxon>Oomycota</taxon>
        <taxon>Peronosporomycetes</taxon>
        <taxon>Peronosporales</taxon>
        <taxon>Peronosporaceae</taxon>
        <taxon>Phytophthora</taxon>
    </lineage>
</organism>
<dbReference type="EMBL" id="RCML01000066">
    <property type="protein sequence ID" value="KAG2993937.1"/>
    <property type="molecule type" value="Genomic_DNA"/>
</dbReference>
<reference evidence="1" key="2">
    <citation type="submission" date="2018-10" db="EMBL/GenBank/DDBJ databases">
        <title>Effector identification in a new, highly contiguous assembly of the strawberry crown rot pathogen Phytophthora cactorum.</title>
        <authorList>
            <person name="Armitage A.D."/>
            <person name="Nellist C.F."/>
            <person name="Bates H."/>
            <person name="Vickerstaff R.J."/>
            <person name="Harrison R.J."/>
        </authorList>
    </citation>
    <scope>NUCLEOTIDE SEQUENCE</scope>
    <source>
        <strain evidence="1">15-7</strain>
        <strain evidence="2">4032</strain>
        <strain evidence="3">4040</strain>
        <strain evidence="4">P415</strain>
        <strain evidence="5">P421</strain>
    </source>
</reference>
<dbReference type="OrthoDB" id="124578at2759"/>
<proteinExistence type="predicted"/>
<name>A0A329STF2_9STRA</name>
<comment type="caution">
    <text evidence="6">The sequence shown here is derived from an EMBL/GenBank/DDBJ whole genome shotgun (WGS) entry which is preliminary data.</text>
</comment>
<keyword evidence="7" id="KW-1185">Reference proteome</keyword>
<dbReference type="VEuPathDB" id="FungiDB:PC110_g3899"/>
<dbReference type="EMBL" id="RCMK01000014">
    <property type="protein sequence ID" value="KAG2954397.1"/>
    <property type="molecule type" value="Genomic_DNA"/>
</dbReference>
<gene>
    <name evidence="6" type="ORF">PC110_g3899</name>
    <name evidence="1" type="ORF">PC113_g744</name>
    <name evidence="2" type="ORF">PC115_g1062</name>
    <name evidence="3" type="ORF">PC117_g1287</name>
    <name evidence="4" type="ORF">PC118_g3776</name>
    <name evidence="5" type="ORF">PC129_g2648</name>
</gene>
<dbReference type="Proteomes" id="UP000760860">
    <property type="component" value="Unassembled WGS sequence"/>
</dbReference>
<evidence type="ECO:0000313" key="2">
    <source>
        <dbReference type="EMBL" id="KAG2943136.1"/>
    </source>
</evidence>
<evidence type="ECO:0000313" key="7">
    <source>
        <dbReference type="Proteomes" id="UP000251314"/>
    </source>
</evidence>
<accession>A0A329STF2</accession>
<dbReference type="Proteomes" id="UP000697107">
    <property type="component" value="Unassembled WGS sequence"/>
</dbReference>
<dbReference type="Proteomes" id="UP000735874">
    <property type="component" value="Unassembled WGS sequence"/>
</dbReference>
<evidence type="ECO:0000313" key="3">
    <source>
        <dbReference type="EMBL" id="KAG2954397.1"/>
    </source>
</evidence>
<dbReference type="Proteomes" id="UP000774804">
    <property type="component" value="Unassembled WGS sequence"/>
</dbReference>
<dbReference type="EMBL" id="RCMV01000049">
    <property type="protein sequence ID" value="KAG3226791.1"/>
    <property type="molecule type" value="Genomic_DNA"/>
</dbReference>
<reference evidence="6 7" key="1">
    <citation type="submission" date="2018-01" db="EMBL/GenBank/DDBJ databases">
        <title>Draft genome of the strawberry crown rot pathogen Phytophthora cactorum.</title>
        <authorList>
            <person name="Armitage A.D."/>
            <person name="Lysoe E."/>
            <person name="Nellist C.F."/>
            <person name="Harrison R.J."/>
            <person name="Brurberg M.B."/>
        </authorList>
    </citation>
    <scope>NUCLEOTIDE SEQUENCE [LARGE SCALE GENOMIC DNA]</scope>
    <source>
        <strain evidence="6 7">10300</strain>
    </source>
</reference>
<dbReference type="Proteomes" id="UP000251314">
    <property type="component" value="Unassembled WGS sequence"/>
</dbReference>
<evidence type="ECO:0000313" key="5">
    <source>
        <dbReference type="EMBL" id="KAG3226791.1"/>
    </source>
</evidence>
<dbReference type="AlphaFoldDB" id="A0A329STF2"/>
<sequence length="107" mass="12057">MAALEFLQERTSDKRLRARATSLRTGGFLSEHLYERGNIDFLLDSTSSDIVRVLAVQQPRFFIPSRGRSEEALDMAAKFSVNYARMEMDEQPSTGGPVTIKTDYCSC</sequence>
<protein>
    <submittedName>
        <fullName evidence="6">Uncharacterized protein</fullName>
    </submittedName>
</protein>
<dbReference type="Proteomes" id="UP000736787">
    <property type="component" value="Unassembled WGS sequence"/>
</dbReference>
<dbReference type="EMBL" id="RCMI01000012">
    <property type="protein sequence ID" value="KAG2943136.1"/>
    <property type="molecule type" value="Genomic_DNA"/>
</dbReference>
<dbReference type="EMBL" id="MJFZ01000057">
    <property type="protein sequence ID" value="RAW39909.1"/>
    <property type="molecule type" value="Genomic_DNA"/>
</dbReference>
<evidence type="ECO:0000313" key="6">
    <source>
        <dbReference type="EMBL" id="RAW39909.1"/>
    </source>
</evidence>
<evidence type="ECO:0000313" key="4">
    <source>
        <dbReference type="EMBL" id="KAG2993937.1"/>
    </source>
</evidence>
<evidence type="ECO:0000313" key="1">
    <source>
        <dbReference type="EMBL" id="KAG2868839.1"/>
    </source>
</evidence>
<dbReference type="EMBL" id="RCMG01000007">
    <property type="protein sequence ID" value="KAG2868839.1"/>
    <property type="molecule type" value="Genomic_DNA"/>
</dbReference>